<keyword evidence="2" id="KW-1185">Reference proteome</keyword>
<dbReference type="SUPFAM" id="SSF140453">
    <property type="entry name" value="EsxAB dimer-like"/>
    <property type="match status" value="1"/>
</dbReference>
<dbReference type="RefSeq" id="WP_345524881.1">
    <property type="nucleotide sequence ID" value="NZ_BAABKN010000004.1"/>
</dbReference>
<organism evidence="1 2">
    <name type="scientific">Nocardioides endophyticus</name>
    <dbReference type="NCBI Taxonomy" id="1353775"/>
    <lineage>
        <taxon>Bacteria</taxon>
        <taxon>Bacillati</taxon>
        <taxon>Actinomycetota</taxon>
        <taxon>Actinomycetes</taxon>
        <taxon>Propionibacteriales</taxon>
        <taxon>Nocardioidaceae</taxon>
        <taxon>Nocardioides</taxon>
    </lineage>
</organism>
<evidence type="ECO:0008006" key="3">
    <source>
        <dbReference type="Google" id="ProtNLM"/>
    </source>
</evidence>
<name>A0ABP8YBM9_9ACTN</name>
<dbReference type="InterPro" id="IPR036689">
    <property type="entry name" value="ESAT-6-like_sf"/>
</dbReference>
<accession>A0ABP8YBM9</accession>
<evidence type="ECO:0000313" key="1">
    <source>
        <dbReference type="EMBL" id="GAA4724864.1"/>
    </source>
</evidence>
<proteinExistence type="predicted"/>
<gene>
    <name evidence="1" type="ORF">GCM10023350_04150</name>
</gene>
<comment type="caution">
    <text evidence="1">The sequence shown here is derived from an EMBL/GenBank/DDBJ whole genome shotgun (WGS) entry which is preliminary data.</text>
</comment>
<reference evidence="2" key="1">
    <citation type="journal article" date="2019" name="Int. J. Syst. Evol. Microbiol.">
        <title>The Global Catalogue of Microorganisms (GCM) 10K type strain sequencing project: providing services to taxonomists for standard genome sequencing and annotation.</title>
        <authorList>
            <consortium name="The Broad Institute Genomics Platform"/>
            <consortium name="The Broad Institute Genome Sequencing Center for Infectious Disease"/>
            <person name="Wu L."/>
            <person name="Ma J."/>
        </authorList>
    </citation>
    <scope>NUCLEOTIDE SEQUENCE [LARGE SCALE GENOMIC DNA]</scope>
    <source>
        <strain evidence="2">JCM 18532</strain>
    </source>
</reference>
<dbReference type="EMBL" id="BAABKN010000004">
    <property type="protein sequence ID" value="GAA4724864.1"/>
    <property type="molecule type" value="Genomic_DNA"/>
</dbReference>
<dbReference type="Proteomes" id="UP001499882">
    <property type="component" value="Unassembled WGS sequence"/>
</dbReference>
<dbReference type="Gene3D" id="2.40.128.630">
    <property type="match status" value="1"/>
</dbReference>
<protein>
    <recommendedName>
        <fullName evidence="3">WXG100 family type VII secretion target</fullName>
    </recommendedName>
</protein>
<dbReference type="SUPFAM" id="SSF63825">
    <property type="entry name" value="YWTD domain"/>
    <property type="match status" value="1"/>
</dbReference>
<evidence type="ECO:0000313" key="2">
    <source>
        <dbReference type="Proteomes" id="UP001499882"/>
    </source>
</evidence>
<sequence length="564" mass="58274">MLDPELVYRRITSGEAGAIRERGGVLDGVAEAIDGACDAVHEATGIPVWTGDGATAFVVRATAVLQAAVGGRALLTQTANVLDHVGAAYDETCTAADQSIAFWRNRPPGMPPILEDLLAAMVGVQLAGIGKVYDAQLSAATAVLTGDAGDIDLDALDDDTRSWVERGLDKTDDWLDEYGSTAGPLIPNTKAAGDDRGLTPQGLGYDPASGMLLQTYYSEDGPAVLSVIDPRTGQEVSEVTLSPGKDDQDGAIGHAGGVTVDGDNVLVSSGGKIYTYSLDAIRGASAGDPVAPTALPAEVDGKASYTAFKDGKLYVGDFDTNTMYVYDKAPGGSWTASSPPSYATPTNTQGVVVRDDGFIYSTSEGRTNSSTMIVQQGHGDYDADSASSYEFPNMAEGIVEVDGQLVATYESGADQYQHAKAGDWLDRLFGGNDDDELWASPFMTQTPLSALGLTPDGTSGELEAEPQSLTKAAAALGDPGSTLKKKAGILEGVTMPAHLLGDVPSAGGFSGAVTGRVDAVGQSVRTSGLGVEFLADALDAASHRYVATDDHVSGGMQRLTGRLG</sequence>